<dbReference type="Proteomes" id="UP000182658">
    <property type="component" value="Unassembled WGS sequence"/>
</dbReference>
<dbReference type="EMBL" id="KV875122">
    <property type="protein sequence ID" value="OIW22309.1"/>
    <property type="molecule type" value="Genomic_DNA"/>
</dbReference>
<sequence length="81" mass="8628">MLRDGLDRKIPGFASTRSSARVSRLATTSGATLLTATTAETVALPILPPSASRTVPNKGVDFLSGLFTLKKPDCEGWAFQY</sequence>
<evidence type="ECO:0000313" key="2">
    <source>
        <dbReference type="Proteomes" id="UP000182658"/>
    </source>
</evidence>
<name>A0A1J7I4A1_9PEZI</name>
<dbReference type="AlphaFoldDB" id="A0A1J7I4A1"/>
<gene>
    <name evidence="1" type="ORF">CONLIGDRAFT_278342</name>
</gene>
<protein>
    <submittedName>
        <fullName evidence="1">Uncharacterized protein</fullName>
    </submittedName>
</protein>
<reference evidence="1 2" key="1">
    <citation type="submission" date="2016-10" db="EMBL/GenBank/DDBJ databases">
        <title>Draft genome sequence of Coniochaeta ligniaria NRRL30616, a lignocellulolytic fungus for bioabatement of inhibitors in plant biomass hydrolysates.</title>
        <authorList>
            <consortium name="DOE Joint Genome Institute"/>
            <person name="Jimenez D.J."/>
            <person name="Hector R.E."/>
            <person name="Riley R."/>
            <person name="Sun H."/>
            <person name="Grigoriev I.V."/>
            <person name="Van Elsas J.D."/>
            <person name="Nichols N.N."/>
        </authorList>
    </citation>
    <scope>NUCLEOTIDE SEQUENCE [LARGE SCALE GENOMIC DNA]</scope>
    <source>
        <strain evidence="1 2">NRRL 30616</strain>
    </source>
</reference>
<proteinExistence type="predicted"/>
<accession>A0A1J7I4A1</accession>
<organism evidence="1 2">
    <name type="scientific">Coniochaeta ligniaria NRRL 30616</name>
    <dbReference type="NCBI Taxonomy" id="1408157"/>
    <lineage>
        <taxon>Eukaryota</taxon>
        <taxon>Fungi</taxon>
        <taxon>Dikarya</taxon>
        <taxon>Ascomycota</taxon>
        <taxon>Pezizomycotina</taxon>
        <taxon>Sordariomycetes</taxon>
        <taxon>Sordariomycetidae</taxon>
        <taxon>Coniochaetales</taxon>
        <taxon>Coniochaetaceae</taxon>
        <taxon>Coniochaeta</taxon>
    </lineage>
</organism>
<keyword evidence="2" id="KW-1185">Reference proteome</keyword>
<evidence type="ECO:0000313" key="1">
    <source>
        <dbReference type="EMBL" id="OIW22309.1"/>
    </source>
</evidence>
<dbReference type="InParanoid" id="A0A1J7I4A1"/>